<name>A0ABM8HEV8_9MICO</name>
<proteinExistence type="predicted"/>
<reference evidence="2" key="2">
    <citation type="submission" date="2023-02" db="EMBL/GenBank/DDBJ databases">
        <authorList>
            <person name="Sun Q."/>
            <person name="Mori K."/>
        </authorList>
    </citation>
    <scope>NUCLEOTIDE SEQUENCE</scope>
    <source>
        <strain evidence="2">NBRC 110608</strain>
    </source>
</reference>
<feature type="region of interest" description="Disordered" evidence="1">
    <location>
        <begin position="1"/>
        <end position="54"/>
    </location>
</feature>
<sequence>MPVGRQDDATPDSASAPAAAPAAAPEGFTEGPFDGSVLPADDGSGPEGWIKGNADSMVFHGPGSPGYEATEAEVWFASEDAARGAGFQHWDAGRR</sequence>
<evidence type="ECO:0000256" key="1">
    <source>
        <dbReference type="SAM" id="MobiDB-lite"/>
    </source>
</evidence>
<evidence type="ECO:0000313" key="2">
    <source>
        <dbReference type="EMBL" id="BDZ59550.1"/>
    </source>
</evidence>
<protein>
    <submittedName>
        <fullName evidence="2">Uncharacterized protein</fullName>
    </submittedName>
</protein>
<feature type="compositionally biased region" description="Low complexity" evidence="1">
    <location>
        <begin position="11"/>
        <end position="25"/>
    </location>
</feature>
<reference evidence="2" key="1">
    <citation type="journal article" date="2014" name="Int. J. Syst. Evol. Microbiol.">
        <title>Complete genome of a new Firmicutes species belonging to the dominant human colonic microbiota ('Ruminococcus bicirculans') reveals two chromosomes and a selective capacity to utilize plant glucans.</title>
        <authorList>
            <consortium name="NISC Comparative Sequencing Program"/>
            <person name="Wegmann U."/>
            <person name="Louis P."/>
            <person name="Goesmann A."/>
            <person name="Henrissat B."/>
            <person name="Duncan S.H."/>
            <person name="Flint H.J."/>
        </authorList>
    </citation>
    <scope>NUCLEOTIDE SEQUENCE</scope>
    <source>
        <strain evidence="2">NBRC 110608</strain>
    </source>
</reference>
<dbReference type="RefSeq" id="WP_289231510.1">
    <property type="nucleotide sequence ID" value="NZ_AP027735.1"/>
</dbReference>
<gene>
    <name evidence="2" type="ORF">GCM10025872_32070</name>
</gene>
<organism evidence="2">
    <name type="scientific">Barrientosiimonas endolithica</name>
    <dbReference type="NCBI Taxonomy" id="1535208"/>
    <lineage>
        <taxon>Bacteria</taxon>
        <taxon>Bacillati</taxon>
        <taxon>Actinomycetota</taxon>
        <taxon>Actinomycetes</taxon>
        <taxon>Micrococcales</taxon>
        <taxon>Dermacoccaceae</taxon>
        <taxon>Barrientosiimonas</taxon>
    </lineage>
</organism>
<dbReference type="EMBL" id="AP027735">
    <property type="protein sequence ID" value="BDZ59550.1"/>
    <property type="molecule type" value="Genomic_DNA"/>
</dbReference>
<accession>A0ABM8HEV8</accession>